<reference evidence="1 2" key="1">
    <citation type="submission" date="2017-09" db="EMBL/GenBank/DDBJ databases">
        <title>Large-scale bioinformatics analysis of Bacillus genomes uncovers conserved roles of natural products in bacterial physiology.</title>
        <authorList>
            <consortium name="Agbiome Team Llc"/>
            <person name="Bleich R.M."/>
            <person name="Grubbs K.J."/>
            <person name="Santa Maria K.C."/>
            <person name="Allen S.E."/>
            <person name="Farag S."/>
            <person name="Shank E.A."/>
            <person name="Bowers A."/>
        </authorList>
    </citation>
    <scope>NUCLEOTIDE SEQUENCE [LARGE SCALE GENOMIC DNA]</scope>
    <source>
        <strain evidence="1 2">AFS070861</strain>
    </source>
</reference>
<keyword evidence="1" id="KW-0418">Kinase</keyword>
<dbReference type="EMBL" id="NVAP01000063">
    <property type="protein sequence ID" value="PFQ40733.1"/>
    <property type="molecule type" value="Genomic_DNA"/>
</dbReference>
<proteinExistence type="predicted"/>
<dbReference type="GO" id="GO:0016301">
    <property type="term" value="F:kinase activity"/>
    <property type="evidence" value="ECO:0007669"/>
    <property type="project" value="UniProtKB-KW"/>
</dbReference>
<name>A0A2B2LAZ8_BACCE</name>
<accession>A0A2B2LAZ8</accession>
<comment type="caution">
    <text evidence="1">The sequence shown here is derived from an EMBL/GenBank/DDBJ whole genome shotgun (WGS) entry which is preliminary data.</text>
</comment>
<dbReference type="AlphaFoldDB" id="A0A2B2LAZ8"/>
<dbReference type="Proteomes" id="UP000224386">
    <property type="component" value="Unassembled WGS sequence"/>
</dbReference>
<keyword evidence="1" id="KW-0808">Transferase</keyword>
<protein>
    <submittedName>
        <fullName evidence="1">Histidine kinase</fullName>
    </submittedName>
</protein>
<gene>
    <name evidence="1" type="ORF">COK05_27545</name>
</gene>
<sequence length="64" mass="7389">MGQIIDINGFSNNGKVNVQIINYGDIIPEDLPYLFNILYIKNYNITYNKKRRTLHVGESTVTNK</sequence>
<evidence type="ECO:0000313" key="2">
    <source>
        <dbReference type="Proteomes" id="UP000224386"/>
    </source>
</evidence>
<organism evidence="1 2">
    <name type="scientific">Bacillus cereus</name>
    <dbReference type="NCBI Taxonomy" id="1396"/>
    <lineage>
        <taxon>Bacteria</taxon>
        <taxon>Bacillati</taxon>
        <taxon>Bacillota</taxon>
        <taxon>Bacilli</taxon>
        <taxon>Bacillales</taxon>
        <taxon>Bacillaceae</taxon>
        <taxon>Bacillus</taxon>
        <taxon>Bacillus cereus group</taxon>
    </lineage>
</organism>
<evidence type="ECO:0000313" key="1">
    <source>
        <dbReference type="EMBL" id="PFQ40733.1"/>
    </source>
</evidence>